<dbReference type="Pfam" id="PF02618">
    <property type="entry name" value="YceG"/>
    <property type="match status" value="1"/>
</dbReference>
<keyword evidence="6 7" id="KW-0961">Cell wall biogenesis/degradation</keyword>
<reference evidence="8" key="1">
    <citation type="submission" date="2021-01" db="EMBL/GenBank/DDBJ databases">
        <title>Whole genome shotgun sequence of Rugosimonospora africana NBRC 104875.</title>
        <authorList>
            <person name="Komaki H."/>
            <person name="Tamura T."/>
        </authorList>
    </citation>
    <scope>NUCLEOTIDE SEQUENCE</scope>
    <source>
        <strain evidence="8">NBRC 104875</strain>
    </source>
</reference>
<evidence type="ECO:0000313" key="8">
    <source>
        <dbReference type="EMBL" id="GIH17347.1"/>
    </source>
</evidence>
<comment type="catalytic activity">
    <reaction evidence="7">
        <text>a peptidoglycan chain = a peptidoglycan chain with N-acetyl-1,6-anhydromuramyl-[peptide] at the reducing end + a peptidoglycan chain with N-acetylglucosamine at the non-reducing end.</text>
        <dbReference type="EC" id="4.2.2.29"/>
    </reaction>
</comment>
<comment type="similarity">
    <text evidence="7">Belongs to the transglycosylase MltG family.</text>
</comment>
<evidence type="ECO:0000256" key="2">
    <source>
        <dbReference type="ARBA" id="ARBA00022692"/>
    </source>
</evidence>
<dbReference type="GO" id="GO:0005886">
    <property type="term" value="C:plasma membrane"/>
    <property type="evidence" value="ECO:0007669"/>
    <property type="project" value="UniProtKB-SubCell"/>
</dbReference>
<name>A0A8J3QWI0_9ACTN</name>
<evidence type="ECO:0000256" key="6">
    <source>
        <dbReference type="ARBA" id="ARBA00023316"/>
    </source>
</evidence>
<evidence type="ECO:0000256" key="5">
    <source>
        <dbReference type="ARBA" id="ARBA00023239"/>
    </source>
</evidence>
<dbReference type="PANTHER" id="PTHR30518:SF2">
    <property type="entry name" value="ENDOLYTIC MUREIN TRANSGLYCOSYLASE"/>
    <property type="match status" value="1"/>
</dbReference>
<dbReference type="Gene3D" id="3.30.1490.480">
    <property type="entry name" value="Endolytic murein transglycosylase"/>
    <property type="match status" value="1"/>
</dbReference>
<sequence length="407" mass="44014">MIDDLDLSFDEDYDRGRHRRRRRGSGGSPKRRGKTFAALFLTLVLLGGLGGAGWYGFGKVQDYFAVKDYSGPGTGSVTVQVAAGDGGTDIGNKLVTVDVVRSAKAFINAYDANPKSKSVEPGFYKLRKQMKASLAVDALLARDKDNKLINKVSTTVTIPEGLISLQVFNTLSKATHIPVDDFKKAAANPAALGIPDYWLKREDGKPMPKPFSIEGFLYPSTYEFDPGTDATTILKTMVGNFLTVVGQLKFPENVQQKFGVSPYEALIAASLAQAEAPKATDMAGVARVLYNRGYKDWPNHRLQLDSTVNYWLRVTGKEALDSGSLTASMLQDTGNPYNTYVISGLPPGPIDNPGEDALKAAINAPPSNNYYFLTIDKAGNTAFATTYDQFCADTRQAKANGVSIGTC</sequence>
<proteinExistence type="inferred from homology"/>
<gene>
    <name evidence="7" type="primary">mltG</name>
    <name evidence="8" type="ORF">Raf01_55190</name>
</gene>
<dbReference type="EMBL" id="BONZ01000051">
    <property type="protein sequence ID" value="GIH17347.1"/>
    <property type="molecule type" value="Genomic_DNA"/>
</dbReference>
<keyword evidence="3 7" id="KW-1133">Transmembrane helix</keyword>
<feature type="site" description="Important for catalytic activity" evidence="7">
    <location>
        <position position="275"/>
    </location>
</feature>
<dbReference type="RefSeq" id="WP_203920892.1">
    <property type="nucleotide sequence ID" value="NZ_BONZ01000051.1"/>
</dbReference>
<dbReference type="GO" id="GO:0009252">
    <property type="term" value="P:peptidoglycan biosynthetic process"/>
    <property type="evidence" value="ECO:0007669"/>
    <property type="project" value="UniProtKB-UniRule"/>
</dbReference>
<dbReference type="HAMAP" id="MF_02065">
    <property type="entry name" value="MltG"/>
    <property type="match status" value="1"/>
</dbReference>
<evidence type="ECO:0000256" key="3">
    <source>
        <dbReference type="ARBA" id="ARBA00022989"/>
    </source>
</evidence>
<dbReference type="InterPro" id="IPR003770">
    <property type="entry name" value="MLTG-like"/>
</dbReference>
<dbReference type="AlphaFoldDB" id="A0A8J3QWI0"/>
<keyword evidence="9" id="KW-1185">Reference proteome</keyword>
<evidence type="ECO:0000313" key="9">
    <source>
        <dbReference type="Proteomes" id="UP000642748"/>
    </source>
</evidence>
<protein>
    <recommendedName>
        <fullName evidence="7">Endolytic murein transglycosylase</fullName>
        <ecNumber evidence="7">4.2.2.29</ecNumber>
    </recommendedName>
    <alternativeName>
        <fullName evidence="7">Peptidoglycan lytic transglycosylase</fullName>
    </alternativeName>
    <alternativeName>
        <fullName evidence="7">Peptidoglycan polymerization terminase</fullName>
    </alternativeName>
</protein>
<evidence type="ECO:0000256" key="7">
    <source>
        <dbReference type="HAMAP-Rule" id="MF_02065"/>
    </source>
</evidence>
<dbReference type="GO" id="GO:0008932">
    <property type="term" value="F:lytic endotransglycosylase activity"/>
    <property type="evidence" value="ECO:0007669"/>
    <property type="project" value="UniProtKB-UniRule"/>
</dbReference>
<dbReference type="NCBIfam" id="TIGR00247">
    <property type="entry name" value="endolytic transglycosylase MltG"/>
    <property type="match status" value="1"/>
</dbReference>
<feature type="transmembrane region" description="Helical" evidence="7">
    <location>
        <begin position="36"/>
        <end position="57"/>
    </location>
</feature>
<keyword evidence="2 7" id="KW-0812">Transmembrane</keyword>
<dbReference type="Proteomes" id="UP000642748">
    <property type="component" value="Unassembled WGS sequence"/>
</dbReference>
<dbReference type="EC" id="4.2.2.29" evidence="7"/>
<keyword evidence="4 7" id="KW-0472">Membrane</keyword>
<dbReference type="PANTHER" id="PTHR30518">
    <property type="entry name" value="ENDOLYTIC MUREIN TRANSGLYCOSYLASE"/>
    <property type="match status" value="1"/>
</dbReference>
<keyword evidence="5 7" id="KW-0456">Lyase</keyword>
<keyword evidence="1 7" id="KW-1003">Cell membrane</keyword>
<comment type="function">
    <text evidence="7">Functions as a peptidoglycan terminase that cleaves nascent peptidoglycan strands endolytically to terminate their elongation.</text>
</comment>
<organism evidence="8 9">
    <name type="scientific">Rugosimonospora africana</name>
    <dbReference type="NCBI Taxonomy" id="556532"/>
    <lineage>
        <taxon>Bacteria</taxon>
        <taxon>Bacillati</taxon>
        <taxon>Actinomycetota</taxon>
        <taxon>Actinomycetes</taxon>
        <taxon>Micromonosporales</taxon>
        <taxon>Micromonosporaceae</taxon>
        <taxon>Rugosimonospora</taxon>
    </lineage>
</organism>
<comment type="subcellular location">
    <subcellularLocation>
        <location evidence="7">Cell membrane</location>
        <topology evidence="7">Single-pass membrane protein</topology>
    </subcellularLocation>
</comment>
<evidence type="ECO:0000256" key="1">
    <source>
        <dbReference type="ARBA" id="ARBA00022475"/>
    </source>
</evidence>
<dbReference type="GO" id="GO:0071555">
    <property type="term" value="P:cell wall organization"/>
    <property type="evidence" value="ECO:0007669"/>
    <property type="project" value="UniProtKB-KW"/>
</dbReference>
<comment type="caution">
    <text evidence="8">The sequence shown here is derived from an EMBL/GenBank/DDBJ whole genome shotgun (WGS) entry which is preliminary data.</text>
</comment>
<accession>A0A8J3QWI0</accession>
<evidence type="ECO:0000256" key="4">
    <source>
        <dbReference type="ARBA" id="ARBA00023136"/>
    </source>
</evidence>